<keyword evidence="4" id="KW-1185">Reference proteome</keyword>
<sequence>MTTRYTVELNNYLQGQGNVQSLSWVEASSGPSHAKVWTMTCKISGETKGTASATQKAVAKEEAAKQALKALGVDV</sequence>
<evidence type="ECO:0000313" key="4">
    <source>
        <dbReference type="Proteomes" id="UP000027265"/>
    </source>
</evidence>
<evidence type="ECO:0000313" key="3">
    <source>
        <dbReference type="EMBL" id="KDQ63038.1"/>
    </source>
</evidence>
<evidence type="ECO:0000256" key="1">
    <source>
        <dbReference type="PROSITE-ProRule" id="PRU00266"/>
    </source>
</evidence>
<feature type="domain" description="DRBM" evidence="2">
    <location>
        <begin position="4"/>
        <end position="73"/>
    </location>
</feature>
<dbReference type="HOGENOM" id="CLU_172700_0_1_1"/>
<reference evidence="4" key="1">
    <citation type="journal article" date="2014" name="Proc. Natl. Acad. Sci. U.S.A.">
        <title>Extensive sampling of basidiomycete genomes demonstrates inadequacy of the white-rot/brown-rot paradigm for wood decay fungi.</title>
        <authorList>
            <person name="Riley R."/>
            <person name="Salamov A.A."/>
            <person name="Brown D.W."/>
            <person name="Nagy L.G."/>
            <person name="Floudas D."/>
            <person name="Held B.W."/>
            <person name="Levasseur A."/>
            <person name="Lombard V."/>
            <person name="Morin E."/>
            <person name="Otillar R."/>
            <person name="Lindquist E.A."/>
            <person name="Sun H."/>
            <person name="LaButti K.M."/>
            <person name="Schmutz J."/>
            <person name="Jabbour D."/>
            <person name="Luo H."/>
            <person name="Baker S.E."/>
            <person name="Pisabarro A.G."/>
            <person name="Walton J.D."/>
            <person name="Blanchette R.A."/>
            <person name="Henrissat B."/>
            <person name="Martin F."/>
            <person name="Cullen D."/>
            <person name="Hibbett D.S."/>
            <person name="Grigoriev I.V."/>
        </authorList>
    </citation>
    <scope>NUCLEOTIDE SEQUENCE [LARGE SCALE GENOMIC DNA]</scope>
    <source>
        <strain evidence="4">MUCL 33604</strain>
    </source>
</reference>
<dbReference type="SUPFAM" id="SSF54768">
    <property type="entry name" value="dsRNA-binding domain-like"/>
    <property type="match status" value="1"/>
</dbReference>
<dbReference type="PROSITE" id="PS50137">
    <property type="entry name" value="DS_RBD"/>
    <property type="match status" value="1"/>
</dbReference>
<gene>
    <name evidence="3" type="ORF">JAAARDRAFT_188661</name>
</gene>
<dbReference type="Pfam" id="PF00035">
    <property type="entry name" value="dsrm"/>
    <property type="match status" value="1"/>
</dbReference>
<dbReference type="Gene3D" id="3.30.160.20">
    <property type="match status" value="1"/>
</dbReference>
<dbReference type="Proteomes" id="UP000027265">
    <property type="component" value="Unassembled WGS sequence"/>
</dbReference>
<dbReference type="AlphaFoldDB" id="A0A067Q7L6"/>
<proteinExistence type="predicted"/>
<dbReference type="InterPro" id="IPR014720">
    <property type="entry name" value="dsRBD_dom"/>
</dbReference>
<dbReference type="SMART" id="SM00358">
    <property type="entry name" value="DSRM"/>
    <property type="match status" value="1"/>
</dbReference>
<dbReference type="OrthoDB" id="3246846at2759"/>
<dbReference type="EMBL" id="KL197710">
    <property type="protein sequence ID" value="KDQ63038.1"/>
    <property type="molecule type" value="Genomic_DNA"/>
</dbReference>
<name>A0A067Q7L6_9AGAM</name>
<dbReference type="InParanoid" id="A0A067Q7L6"/>
<accession>A0A067Q7L6</accession>
<protein>
    <recommendedName>
        <fullName evidence="2">DRBM domain-containing protein</fullName>
    </recommendedName>
</protein>
<evidence type="ECO:0000259" key="2">
    <source>
        <dbReference type="PROSITE" id="PS50137"/>
    </source>
</evidence>
<keyword evidence="1" id="KW-0694">RNA-binding</keyword>
<organism evidence="3 4">
    <name type="scientific">Jaapia argillacea MUCL 33604</name>
    <dbReference type="NCBI Taxonomy" id="933084"/>
    <lineage>
        <taxon>Eukaryota</taxon>
        <taxon>Fungi</taxon>
        <taxon>Dikarya</taxon>
        <taxon>Basidiomycota</taxon>
        <taxon>Agaricomycotina</taxon>
        <taxon>Agaricomycetes</taxon>
        <taxon>Agaricomycetidae</taxon>
        <taxon>Jaapiales</taxon>
        <taxon>Jaapiaceae</taxon>
        <taxon>Jaapia</taxon>
    </lineage>
</organism>
<dbReference type="GO" id="GO:0003723">
    <property type="term" value="F:RNA binding"/>
    <property type="evidence" value="ECO:0007669"/>
    <property type="project" value="UniProtKB-UniRule"/>
</dbReference>